<dbReference type="AlphaFoldDB" id="A0A369LNP7"/>
<comment type="caution">
    <text evidence="5">The sequence shown here is derived from an EMBL/GenBank/DDBJ whole genome shotgun (WGS) entry which is preliminary data.</text>
</comment>
<dbReference type="InterPro" id="IPR050103">
    <property type="entry name" value="Class-III_PLP-dep_AT"/>
</dbReference>
<dbReference type="PANTHER" id="PTHR11986:SF58">
    <property type="entry name" value="LEUCINE_METHIONINE RACEMASE"/>
    <property type="match status" value="1"/>
</dbReference>
<dbReference type="RefSeq" id="WP_114615023.1">
    <property type="nucleotide sequence ID" value="NZ_PPTO01000003.1"/>
</dbReference>
<dbReference type="PIRSF" id="PIRSF000521">
    <property type="entry name" value="Transaminase_4ab_Lys_Orn"/>
    <property type="match status" value="1"/>
</dbReference>
<keyword evidence="5" id="KW-0808">Transferase</keyword>
<keyword evidence="3 4" id="KW-0663">Pyridoxal phosphate</keyword>
<dbReference type="CDD" id="cd00610">
    <property type="entry name" value="OAT_like"/>
    <property type="match status" value="1"/>
</dbReference>
<dbReference type="InterPro" id="IPR015421">
    <property type="entry name" value="PyrdxlP-dep_Trfase_major"/>
</dbReference>
<dbReference type="PANTHER" id="PTHR11986">
    <property type="entry name" value="AMINOTRANSFERASE CLASS III"/>
    <property type="match status" value="1"/>
</dbReference>
<evidence type="ECO:0000313" key="6">
    <source>
        <dbReference type="Proteomes" id="UP000253975"/>
    </source>
</evidence>
<gene>
    <name evidence="5" type="ORF">C1881_02830</name>
</gene>
<accession>A0A369LNP7</accession>
<dbReference type="Pfam" id="PF00202">
    <property type="entry name" value="Aminotran_3"/>
    <property type="match status" value="1"/>
</dbReference>
<dbReference type="InterPro" id="IPR015424">
    <property type="entry name" value="PyrdxlP-dep_Trfase"/>
</dbReference>
<reference evidence="5 6" key="1">
    <citation type="journal article" date="2018" name="Elife">
        <title>Discovery and characterization of a prevalent human gut bacterial enzyme sufficient for the inactivation of a family of plant toxins.</title>
        <authorList>
            <person name="Koppel N."/>
            <person name="Bisanz J.E."/>
            <person name="Pandelia M.E."/>
            <person name="Turnbaugh P.J."/>
            <person name="Balskus E.P."/>
        </authorList>
    </citation>
    <scope>NUCLEOTIDE SEQUENCE [LARGE SCALE GENOMIC DNA]</scope>
    <source>
        <strain evidence="5 6">OB21 GAM31</strain>
    </source>
</reference>
<name>A0A369LNP7_9ACTN</name>
<dbReference type="SUPFAM" id="SSF53383">
    <property type="entry name" value="PLP-dependent transferases"/>
    <property type="match status" value="1"/>
</dbReference>
<protein>
    <submittedName>
        <fullName evidence="5">Aspartate aminotransferase family protein</fullName>
    </submittedName>
</protein>
<organism evidence="5 6">
    <name type="scientific">Slackia isoflavoniconvertens</name>
    <dbReference type="NCBI Taxonomy" id="572010"/>
    <lineage>
        <taxon>Bacteria</taxon>
        <taxon>Bacillati</taxon>
        <taxon>Actinomycetota</taxon>
        <taxon>Coriobacteriia</taxon>
        <taxon>Eggerthellales</taxon>
        <taxon>Eggerthellaceae</taxon>
        <taxon>Slackia</taxon>
    </lineage>
</organism>
<keyword evidence="5" id="KW-0032">Aminotransferase</keyword>
<comment type="cofactor">
    <cofactor evidence="1">
        <name>pyridoxal 5'-phosphate</name>
        <dbReference type="ChEBI" id="CHEBI:597326"/>
    </cofactor>
</comment>
<dbReference type="GO" id="GO:0008483">
    <property type="term" value="F:transaminase activity"/>
    <property type="evidence" value="ECO:0007669"/>
    <property type="project" value="UniProtKB-KW"/>
</dbReference>
<dbReference type="Gene3D" id="3.40.640.10">
    <property type="entry name" value="Type I PLP-dependent aspartate aminotransferase-like (Major domain)"/>
    <property type="match status" value="1"/>
</dbReference>
<dbReference type="InterPro" id="IPR005814">
    <property type="entry name" value="Aminotrans_3"/>
</dbReference>
<evidence type="ECO:0000256" key="1">
    <source>
        <dbReference type="ARBA" id="ARBA00001933"/>
    </source>
</evidence>
<dbReference type="Gene3D" id="3.90.1150.10">
    <property type="entry name" value="Aspartate Aminotransferase, domain 1"/>
    <property type="match status" value="1"/>
</dbReference>
<dbReference type="GO" id="GO:0042802">
    <property type="term" value="F:identical protein binding"/>
    <property type="evidence" value="ECO:0007669"/>
    <property type="project" value="TreeGrafter"/>
</dbReference>
<evidence type="ECO:0000256" key="3">
    <source>
        <dbReference type="ARBA" id="ARBA00022898"/>
    </source>
</evidence>
<evidence type="ECO:0000256" key="2">
    <source>
        <dbReference type="ARBA" id="ARBA00008954"/>
    </source>
</evidence>
<dbReference type="Proteomes" id="UP000253975">
    <property type="component" value="Unassembled WGS sequence"/>
</dbReference>
<dbReference type="InterPro" id="IPR015422">
    <property type="entry name" value="PyrdxlP-dep_Trfase_small"/>
</dbReference>
<dbReference type="GO" id="GO:0030170">
    <property type="term" value="F:pyridoxal phosphate binding"/>
    <property type="evidence" value="ECO:0007669"/>
    <property type="project" value="InterPro"/>
</dbReference>
<sequence>MGESIKQDVCKQWVERDKKVIAPCQHLSYFPLAVDRAKDSTVVDTDGNEFIDFLTSASSLNLGSCNEHITAGIQEQLAKCTQYTAAYTYSPATIEYAERLCSVFPGRPAEDVRIAFGNCGSDCNDAAVKFARAYTGRRKIITFINAYHGSTYGSIALSCVTTRMASKMGPFMGDIYHFPFYGSEAPDMPAEWYVKEIQEAFDTYLPAEEVAAVIIEPVQGDGGLNLANDKFMHALYDLCKKHGILFISEEVQQAFWRDGHWFGIECFDGIVPDGVIMGKSVGASLTLGAFMARKDIMESLPAPAHLFTLGGNAIACAAGCAAFDYYQTDEFQGILKRNERVMLELLEQTVADHPNTIGFIRGVGMSRGLAVVKKSEDGSMEADTTGTFKIVYRSYELGLLMISVADNILRIQPPLNITEEELRRGFAIANQAISEYEAGEISDDVLVNQAGW</sequence>
<evidence type="ECO:0000256" key="4">
    <source>
        <dbReference type="RuleBase" id="RU003560"/>
    </source>
</evidence>
<comment type="similarity">
    <text evidence="2 4">Belongs to the class-III pyridoxal-phosphate-dependent aminotransferase family.</text>
</comment>
<dbReference type="EMBL" id="PPTO01000003">
    <property type="protein sequence ID" value="RDB60287.1"/>
    <property type="molecule type" value="Genomic_DNA"/>
</dbReference>
<evidence type="ECO:0000313" key="5">
    <source>
        <dbReference type="EMBL" id="RDB60287.1"/>
    </source>
</evidence>
<proteinExistence type="inferred from homology"/>